<feature type="transmembrane region" description="Helical" evidence="9">
    <location>
        <begin position="235"/>
        <end position="256"/>
    </location>
</feature>
<dbReference type="Pfam" id="PF05425">
    <property type="entry name" value="CopD"/>
    <property type="match status" value="1"/>
</dbReference>
<dbReference type="Proteomes" id="UP000317043">
    <property type="component" value="Unassembled WGS sequence"/>
</dbReference>
<evidence type="ECO:0000259" key="12">
    <source>
        <dbReference type="Pfam" id="PF05425"/>
    </source>
</evidence>
<feature type="transmembrane region" description="Helical" evidence="9">
    <location>
        <begin position="156"/>
        <end position="175"/>
    </location>
</feature>
<evidence type="ECO:0000256" key="1">
    <source>
        <dbReference type="ARBA" id="ARBA00004651"/>
    </source>
</evidence>
<feature type="transmembrane region" description="Helical" evidence="9">
    <location>
        <begin position="410"/>
        <end position="428"/>
    </location>
</feature>
<keyword evidence="14" id="KW-1185">Reference proteome</keyword>
<dbReference type="InParanoid" id="A0A543AT93"/>
<dbReference type="OrthoDB" id="5242236at2"/>
<dbReference type="GO" id="GO:0005886">
    <property type="term" value="C:plasma membrane"/>
    <property type="evidence" value="ECO:0007669"/>
    <property type="project" value="UniProtKB-SubCell"/>
</dbReference>
<comment type="subcellular location">
    <subcellularLocation>
        <location evidence="1">Cell membrane</location>
        <topology evidence="1">Multi-pass membrane protein</topology>
    </subcellularLocation>
</comment>
<dbReference type="GO" id="GO:0042597">
    <property type="term" value="C:periplasmic space"/>
    <property type="evidence" value="ECO:0007669"/>
    <property type="project" value="InterPro"/>
</dbReference>
<reference evidence="13 14" key="1">
    <citation type="submission" date="2019-06" db="EMBL/GenBank/DDBJ databases">
        <title>Sequencing the genomes of 1000 actinobacteria strains.</title>
        <authorList>
            <person name="Klenk H.-P."/>
        </authorList>
    </citation>
    <scope>NUCLEOTIDE SEQUENCE [LARGE SCALE GENOMIC DNA]</scope>
    <source>
        <strain evidence="13 14">DSM 45928</strain>
    </source>
</reference>
<accession>A0A543AT93</accession>
<keyword evidence="7" id="KW-0186">Copper</keyword>
<evidence type="ECO:0000256" key="2">
    <source>
        <dbReference type="ARBA" id="ARBA00022475"/>
    </source>
</evidence>
<dbReference type="Pfam" id="PF04234">
    <property type="entry name" value="CopC"/>
    <property type="match status" value="1"/>
</dbReference>
<feature type="transmembrane region" description="Helical" evidence="9">
    <location>
        <begin position="339"/>
        <end position="357"/>
    </location>
</feature>
<dbReference type="GO" id="GO:0046688">
    <property type="term" value="P:response to copper ion"/>
    <property type="evidence" value="ECO:0007669"/>
    <property type="project" value="InterPro"/>
</dbReference>
<comment type="caution">
    <text evidence="13">The sequence shown here is derived from an EMBL/GenBank/DDBJ whole genome shotgun (WGS) entry which is preliminary data.</text>
</comment>
<dbReference type="GO" id="GO:0005507">
    <property type="term" value="F:copper ion binding"/>
    <property type="evidence" value="ECO:0007669"/>
    <property type="project" value="InterPro"/>
</dbReference>
<feature type="signal peptide" evidence="10">
    <location>
        <begin position="1"/>
        <end position="33"/>
    </location>
</feature>
<dbReference type="PANTHER" id="PTHR34820">
    <property type="entry name" value="INNER MEMBRANE PROTEIN YEBZ"/>
    <property type="match status" value="1"/>
</dbReference>
<evidence type="ECO:0000256" key="10">
    <source>
        <dbReference type="SAM" id="SignalP"/>
    </source>
</evidence>
<dbReference type="Gene3D" id="2.60.40.1220">
    <property type="match status" value="1"/>
</dbReference>
<evidence type="ECO:0000256" key="5">
    <source>
        <dbReference type="ARBA" id="ARBA00022729"/>
    </source>
</evidence>
<dbReference type="InterPro" id="IPR032694">
    <property type="entry name" value="CopC/D"/>
</dbReference>
<feature type="transmembrane region" description="Helical" evidence="9">
    <location>
        <begin position="196"/>
        <end position="215"/>
    </location>
</feature>
<keyword evidence="3 9" id="KW-0812">Transmembrane</keyword>
<feature type="transmembrane region" description="Helical" evidence="9">
    <location>
        <begin position="263"/>
        <end position="280"/>
    </location>
</feature>
<keyword evidence="6 9" id="KW-1133">Transmembrane helix</keyword>
<dbReference type="GO" id="GO:0006825">
    <property type="term" value="P:copper ion transport"/>
    <property type="evidence" value="ECO:0007669"/>
    <property type="project" value="InterPro"/>
</dbReference>
<evidence type="ECO:0000256" key="6">
    <source>
        <dbReference type="ARBA" id="ARBA00022989"/>
    </source>
</evidence>
<sequence length="552" mass="57840">MPRNVLRPVRLPTVLAVLGGLFLALLAASPAQAHATVVATTPAIDEIVADAPQQVTVEFSEPVSVVAAETGVIGPDGRRADAEPATSDGNVLTYVLTGDLPEGTYLVSYRVISADGHPVPGGFTFSIGKRSAAPDSADLANDVDPLVNILVVVNRFLSYAGLVLLLGPGLLMVAARLRNGEFPPIRGPRRLMTAGLGLLAATAALGLYLHVPYTAGSSLFGFTGPDVAMVVESRFGIAAMLRLLIVAAAIPVVKWLSRAADGPATRLVPAVLAVALAVTWPMSGHATTSPAPPLTMVSDTVHVLAMGMWLGGLVTLAVYLVRRSHTRGVRELLPEWSRWATWLVAALAVAGLAQALIEVGSVDALLETRYGQLVIAKIVLFGVVLLAAFFARRAVLRSDGSLLSLIRRVIGVELAVGVILLGVSAVLVQTVPASVAVNDAGDQVQADRYSVELTDKLFTLRFELEPAAIGDNTAHLYLYTPQGEPLEAVEWSASYGQPDSGIAPVGIGLALLSPNHVQADVALPSAGNWEFTFTIRISELERSTVSTVVTVG</sequence>
<evidence type="ECO:0000256" key="3">
    <source>
        <dbReference type="ARBA" id="ARBA00022692"/>
    </source>
</evidence>
<evidence type="ECO:0000256" key="7">
    <source>
        <dbReference type="ARBA" id="ARBA00023008"/>
    </source>
</evidence>
<dbReference type="EMBL" id="VFOW01000001">
    <property type="protein sequence ID" value="TQL75810.1"/>
    <property type="molecule type" value="Genomic_DNA"/>
</dbReference>
<keyword evidence="8 9" id="KW-0472">Membrane</keyword>
<dbReference type="AlphaFoldDB" id="A0A543AT93"/>
<feature type="transmembrane region" description="Helical" evidence="9">
    <location>
        <begin position="369"/>
        <end position="390"/>
    </location>
</feature>
<evidence type="ECO:0000313" key="14">
    <source>
        <dbReference type="Proteomes" id="UP000317043"/>
    </source>
</evidence>
<organism evidence="13 14">
    <name type="scientific">Stackebrandtia endophytica</name>
    <dbReference type="NCBI Taxonomy" id="1496996"/>
    <lineage>
        <taxon>Bacteria</taxon>
        <taxon>Bacillati</taxon>
        <taxon>Actinomycetota</taxon>
        <taxon>Actinomycetes</taxon>
        <taxon>Glycomycetales</taxon>
        <taxon>Glycomycetaceae</taxon>
        <taxon>Stackebrandtia</taxon>
    </lineage>
</organism>
<keyword evidence="4" id="KW-0479">Metal-binding</keyword>
<proteinExistence type="predicted"/>
<keyword evidence="5 10" id="KW-0732">Signal</keyword>
<dbReference type="InterPro" id="IPR014756">
    <property type="entry name" value="Ig_E-set"/>
</dbReference>
<dbReference type="InterPro" id="IPR014755">
    <property type="entry name" value="Cu-Rt/internalin_Ig-like"/>
</dbReference>
<dbReference type="InterPro" id="IPR008457">
    <property type="entry name" value="Cu-R_CopD_dom"/>
</dbReference>
<name>A0A543AT93_9ACTN</name>
<evidence type="ECO:0000313" key="13">
    <source>
        <dbReference type="EMBL" id="TQL75810.1"/>
    </source>
</evidence>
<feature type="transmembrane region" description="Helical" evidence="9">
    <location>
        <begin position="300"/>
        <end position="319"/>
    </location>
</feature>
<dbReference type="InterPro" id="IPR007348">
    <property type="entry name" value="CopC_dom"/>
</dbReference>
<dbReference type="SUPFAM" id="SSF81296">
    <property type="entry name" value="E set domains"/>
    <property type="match status" value="1"/>
</dbReference>
<feature type="chain" id="PRO_5022159148" evidence="10">
    <location>
        <begin position="34"/>
        <end position="552"/>
    </location>
</feature>
<dbReference type="PANTHER" id="PTHR34820:SF4">
    <property type="entry name" value="INNER MEMBRANE PROTEIN YEBZ"/>
    <property type="match status" value="1"/>
</dbReference>
<evidence type="ECO:0000259" key="11">
    <source>
        <dbReference type="Pfam" id="PF04234"/>
    </source>
</evidence>
<keyword evidence="2" id="KW-1003">Cell membrane</keyword>
<protein>
    <submittedName>
        <fullName evidence="13">Copper transport protein</fullName>
    </submittedName>
</protein>
<evidence type="ECO:0000256" key="4">
    <source>
        <dbReference type="ARBA" id="ARBA00022723"/>
    </source>
</evidence>
<feature type="domain" description="CopC" evidence="11">
    <location>
        <begin position="34"/>
        <end position="127"/>
    </location>
</feature>
<evidence type="ECO:0000256" key="8">
    <source>
        <dbReference type="ARBA" id="ARBA00023136"/>
    </source>
</evidence>
<feature type="domain" description="Copper resistance protein D" evidence="12">
    <location>
        <begin position="331"/>
        <end position="427"/>
    </location>
</feature>
<gene>
    <name evidence="13" type="ORF">FB566_1325</name>
</gene>
<evidence type="ECO:0000256" key="9">
    <source>
        <dbReference type="SAM" id="Phobius"/>
    </source>
</evidence>